<sequence>MDDHSSSSTNRRWWNRLWKITPSTACALCKCSWESVGHAIFRCERAKSVWNKLHFNVYIPNIGNIKGFDIYSHLAAAHNDTDLELITCLMWCIWSERNKEIHGSSGVSTAKTRPKWHPPDAGCFKLNVDAACNNAGAVIGFGALIRDHYGNVLAGLLKPFQGCFSPKEMEAVTLFHSVQWALHHQLPINIIETDDLVVV</sequence>
<name>A0A803NRX6_CANSA</name>
<dbReference type="EnsemblPlants" id="evm.model.02.1028">
    <property type="protein sequence ID" value="cds.evm.model.02.1028"/>
    <property type="gene ID" value="evm.TU.02.1028"/>
</dbReference>
<dbReference type="GO" id="GO:0004523">
    <property type="term" value="F:RNA-DNA hybrid ribonuclease activity"/>
    <property type="evidence" value="ECO:0007669"/>
    <property type="project" value="InterPro"/>
</dbReference>
<dbReference type="OMA" id="FRCERAK"/>
<dbReference type="SUPFAM" id="SSF53098">
    <property type="entry name" value="Ribonuclease H-like"/>
    <property type="match status" value="1"/>
</dbReference>
<dbReference type="Proteomes" id="UP000596661">
    <property type="component" value="Chromosome 2"/>
</dbReference>
<protein>
    <recommendedName>
        <fullName evidence="1">RNase H type-1 domain-containing protein</fullName>
    </recommendedName>
</protein>
<dbReference type="InterPro" id="IPR002156">
    <property type="entry name" value="RNaseH_domain"/>
</dbReference>
<reference evidence="2" key="2">
    <citation type="submission" date="2021-03" db="UniProtKB">
        <authorList>
            <consortium name="EnsemblPlants"/>
        </authorList>
    </citation>
    <scope>IDENTIFICATION</scope>
</reference>
<dbReference type="PANTHER" id="PTHR47074">
    <property type="entry name" value="BNAC02G40300D PROTEIN"/>
    <property type="match status" value="1"/>
</dbReference>
<evidence type="ECO:0000313" key="2">
    <source>
        <dbReference type="EnsemblPlants" id="cds.evm.model.02.1028"/>
    </source>
</evidence>
<dbReference type="PANTHER" id="PTHR47074:SF48">
    <property type="entry name" value="POLYNUCLEOTIDYL TRANSFERASE, RIBONUCLEASE H-LIKE SUPERFAMILY PROTEIN"/>
    <property type="match status" value="1"/>
</dbReference>
<dbReference type="InterPro" id="IPR012337">
    <property type="entry name" value="RNaseH-like_sf"/>
</dbReference>
<dbReference type="Gramene" id="evm.model.02.1028">
    <property type="protein sequence ID" value="cds.evm.model.02.1028"/>
    <property type="gene ID" value="evm.TU.02.1028"/>
</dbReference>
<proteinExistence type="predicted"/>
<keyword evidence="3" id="KW-1185">Reference proteome</keyword>
<evidence type="ECO:0000313" key="3">
    <source>
        <dbReference type="Proteomes" id="UP000596661"/>
    </source>
</evidence>
<accession>A0A803NRX6</accession>
<dbReference type="GO" id="GO:0003676">
    <property type="term" value="F:nucleic acid binding"/>
    <property type="evidence" value="ECO:0007669"/>
    <property type="project" value="InterPro"/>
</dbReference>
<dbReference type="CDD" id="cd06222">
    <property type="entry name" value="RNase_H_like"/>
    <property type="match status" value="1"/>
</dbReference>
<dbReference type="EMBL" id="UZAU01000154">
    <property type="status" value="NOT_ANNOTATED_CDS"/>
    <property type="molecule type" value="Genomic_DNA"/>
</dbReference>
<feature type="domain" description="RNase H type-1" evidence="1">
    <location>
        <begin position="127"/>
        <end position="199"/>
    </location>
</feature>
<evidence type="ECO:0000259" key="1">
    <source>
        <dbReference type="Pfam" id="PF13456"/>
    </source>
</evidence>
<dbReference type="AlphaFoldDB" id="A0A803NRX6"/>
<dbReference type="Pfam" id="PF13456">
    <property type="entry name" value="RVT_3"/>
    <property type="match status" value="1"/>
</dbReference>
<dbReference type="InterPro" id="IPR044730">
    <property type="entry name" value="RNase_H-like_dom_plant"/>
</dbReference>
<reference evidence="2" key="1">
    <citation type="submission" date="2018-11" db="EMBL/GenBank/DDBJ databases">
        <authorList>
            <person name="Grassa J C."/>
        </authorList>
    </citation>
    <scope>NUCLEOTIDE SEQUENCE [LARGE SCALE GENOMIC DNA]</scope>
</reference>
<organism evidence="2 3">
    <name type="scientific">Cannabis sativa</name>
    <name type="common">Hemp</name>
    <name type="synonym">Marijuana</name>
    <dbReference type="NCBI Taxonomy" id="3483"/>
    <lineage>
        <taxon>Eukaryota</taxon>
        <taxon>Viridiplantae</taxon>
        <taxon>Streptophyta</taxon>
        <taxon>Embryophyta</taxon>
        <taxon>Tracheophyta</taxon>
        <taxon>Spermatophyta</taxon>
        <taxon>Magnoliopsida</taxon>
        <taxon>eudicotyledons</taxon>
        <taxon>Gunneridae</taxon>
        <taxon>Pentapetalae</taxon>
        <taxon>rosids</taxon>
        <taxon>fabids</taxon>
        <taxon>Rosales</taxon>
        <taxon>Cannabaceae</taxon>
        <taxon>Cannabis</taxon>
    </lineage>
</organism>
<dbReference type="InterPro" id="IPR052929">
    <property type="entry name" value="RNase_H-like_EbsB-rel"/>
</dbReference>